<feature type="domain" description="Carbohydrate kinase PfkB" evidence="13">
    <location>
        <begin position="2"/>
        <end position="272"/>
    </location>
</feature>
<comment type="cofactor">
    <cofactor evidence="12">
        <name>Mg(2+)</name>
        <dbReference type="ChEBI" id="CHEBI:18420"/>
    </cofactor>
    <text evidence="12">Requires a divalent cation, most likely magnesium in vivo, as an electrophilic catalyst to aid phosphoryl group transfer. It is the chelate of the metal and the nucleotide that is the actual substrate.</text>
</comment>
<keyword evidence="4 12" id="KW-0808">Transferase</keyword>
<dbReference type="InterPro" id="IPR029056">
    <property type="entry name" value="Ribokinase-like"/>
</dbReference>
<feature type="binding site" evidence="12">
    <location>
        <position position="183"/>
    </location>
    <ligand>
        <name>ATP</name>
        <dbReference type="ChEBI" id="CHEBI:30616"/>
    </ligand>
</feature>
<proteinExistence type="inferred from homology"/>
<dbReference type="PROSITE" id="PS00584">
    <property type="entry name" value="PFKB_KINASES_2"/>
    <property type="match status" value="1"/>
</dbReference>
<dbReference type="CDD" id="cd01174">
    <property type="entry name" value="ribokinase"/>
    <property type="match status" value="1"/>
</dbReference>
<comment type="similarity">
    <text evidence="1">Belongs to the carbohydrate kinase pfkB family.</text>
</comment>
<evidence type="ECO:0000256" key="1">
    <source>
        <dbReference type="ARBA" id="ARBA00005380"/>
    </source>
</evidence>
<dbReference type="EMBL" id="CAJB01000285">
    <property type="protein sequence ID" value="CCH78844.1"/>
    <property type="molecule type" value="Genomic_DNA"/>
</dbReference>
<accession>A0A077M3S5</accession>
<dbReference type="SUPFAM" id="SSF53613">
    <property type="entry name" value="Ribokinase-like"/>
    <property type="match status" value="1"/>
</dbReference>
<dbReference type="PANTHER" id="PTHR10584">
    <property type="entry name" value="SUGAR KINASE"/>
    <property type="match status" value="1"/>
</dbReference>
<evidence type="ECO:0000256" key="9">
    <source>
        <dbReference type="ARBA" id="ARBA00022842"/>
    </source>
</evidence>
<keyword evidence="5 12" id="KW-0479">Metal-binding</keyword>
<dbReference type="InterPro" id="IPR002173">
    <property type="entry name" value="Carboh/pur_kinase_PfkB_CS"/>
</dbReference>
<evidence type="ECO:0000313" key="14">
    <source>
        <dbReference type="EMBL" id="CCH78844.1"/>
    </source>
</evidence>
<evidence type="ECO:0000256" key="10">
    <source>
        <dbReference type="ARBA" id="ARBA00022958"/>
    </source>
</evidence>
<dbReference type="RefSeq" id="WP_048555617.1">
    <property type="nucleotide sequence ID" value="NZ_HF570958.1"/>
</dbReference>
<dbReference type="InterPro" id="IPR002139">
    <property type="entry name" value="Ribo/fructo_kinase"/>
</dbReference>
<feature type="binding site" evidence="12">
    <location>
        <position position="230"/>
    </location>
    <ligand>
        <name>K(+)</name>
        <dbReference type="ChEBI" id="CHEBI:29103"/>
    </ligand>
</feature>
<comment type="similarity">
    <text evidence="12">Belongs to the carbohydrate kinase PfkB family. Ribokinase subfamily.</text>
</comment>
<dbReference type="GO" id="GO:0019303">
    <property type="term" value="P:D-ribose catabolic process"/>
    <property type="evidence" value="ECO:0007669"/>
    <property type="project" value="UniProtKB-UniRule"/>
</dbReference>
<comment type="activity regulation">
    <text evidence="12">Activated by a monovalent cation that binds near, but not in, the active site. The most likely occupant of the site in vivo is potassium. Ion binding induces a conformational change that may alter substrate affinity.</text>
</comment>
<reference evidence="14 15" key="1">
    <citation type="journal article" date="2013" name="ISME J.">
        <title>A metabolic model for members of the genus Tetrasphaera involved in enhanced biological phosphorus removal.</title>
        <authorList>
            <person name="Kristiansen R."/>
            <person name="Nguyen H.T.T."/>
            <person name="Saunders A.M."/>
            <person name="Nielsen J.L."/>
            <person name="Wimmer R."/>
            <person name="Le V.Q."/>
            <person name="McIlroy S.J."/>
            <person name="Petrovski S."/>
            <person name="Seviour R.J."/>
            <person name="Calteau A."/>
            <person name="Nielsen K.L."/>
            <person name="Nielsen P.H."/>
        </authorList>
    </citation>
    <scope>NUCLEOTIDE SEQUENCE [LARGE SCALE GENOMIC DNA]</scope>
    <source>
        <strain evidence="14 15">T1-X7</strain>
    </source>
</reference>
<evidence type="ECO:0000313" key="15">
    <source>
        <dbReference type="Proteomes" id="UP000035721"/>
    </source>
</evidence>
<evidence type="ECO:0000256" key="12">
    <source>
        <dbReference type="HAMAP-Rule" id="MF_01987"/>
    </source>
</evidence>
<feature type="binding site" evidence="12">
    <location>
        <begin position="203"/>
        <end position="208"/>
    </location>
    <ligand>
        <name>ATP</name>
        <dbReference type="ChEBI" id="CHEBI:30616"/>
    </ligand>
</feature>
<keyword evidence="6 12" id="KW-0547">Nucleotide-binding</keyword>
<dbReference type="GO" id="GO:0004747">
    <property type="term" value="F:ribokinase activity"/>
    <property type="evidence" value="ECO:0007669"/>
    <property type="project" value="UniProtKB-UniRule"/>
</dbReference>
<evidence type="ECO:0000256" key="5">
    <source>
        <dbReference type="ARBA" id="ARBA00022723"/>
    </source>
</evidence>
<feature type="binding site" evidence="12">
    <location>
        <begin position="11"/>
        <end position="13"/>
    </location>
    <ligand>
        <name>substrate</name>
    </ligand>
</feature>
<dbReference type="Gene3D" id="3.40.1190.20">
    <property type="match status" value="1"/>
</dbReference>
<comment type="caution">
    <text evidence="12">Lacks conserved residue(s) required for the propagation of feature annotation.</text>
</comment>
<dbReference type="EC" id="2.7.1.15" evidence="2 12"/>
<feature type="binding site" evidence="12">
    <location>
        <position position="269"/>
    </location>
    <ligand>
        <name>K(+)</name>
        <dbReference type="ChEBI" id="CHEBI:29103"/>
    </ligand>
</feature>
<keyword evidence="11 12" id="KW-0119">Carbohydrate metabolism</keyword>
<gene>
    <name evidence="12 14" type="primary">rbsK</name>
    <name evidence="14" type="ORF">BN12_3550001</name>
</gene>
<feature type="binding site" evidence="12">
    <location>
        <begin position="233"/>
        <end position="234"/>
    </location>
    <ligand>
        <name>ATP</name>
        <dbReference type="ChEBI" id="CHEBI:30616"/>
    </ligand>
</feature>
<dbReference type="GO" id="GO:0005524">
    <property type="term" value="F:ATP binding"/>
    <property type="evidence" value="ECO:0007669"/>
    <property type="project" value="UniProtKB-UniRule"/>
</dbReference>
<evidence type="ECO:0000256" key="11">
    <source>
        <dbReference type="ARBA" id="ARBA00023277"/>
    </source>
</evidence>
<comment type="catalytic activity">
    <reaction evidence="12">
        <text>D-ribose + ATP = D-ribose 5-phosphate + ADP + H(+)</text>
        <dbReference type="Rhea" id="RHEA:13697"/>
        <dbReference type="ChEBI" id="CHEBI:15378"/>
        <dbReference type="ChEBI" id="CHEBI:30616"/>
        <dbReference type="ChEBI" id="CHEBI:47013"/>
        <dbReference type="ChEBI" id="CHEBI:78346"/>
        <dbReference type="ChEBI" id="CHEBI:456216"/>
        <dbReference type="EC" id="2.7.1.15"/>
    </reaction>
</comment>
<keyword evidence="12" id="KW-0963">Cytoplasm</keyword>
<feature type="binding site" evidence="12">
    <location>
        <position position="234"/>
    </location>
    <ligand>
        <name>substrate</name>
    </ligand>
</feature>
<evidence type="ECO:0000256" key="3">
    <source>
        <dbReference type="ARBA" id="ARBA00016943"/>
    </source>
</evidence>
<dbReference type="UniPathway" id="UPA00916">
    <property type="reaction ID" value="UER00889"/>
</dbReference>
<keyword evidence="15" id="KW-1185">Reference proteome</keyword>
<evidence type="ECO:0000256" key="7">
    <source>
        <dbReference type="ARBA" id="ARBA00022777"/>
    </source>
</evidence>
<dbReference type="PRINTS" id="PR00990">
    <property type="entry name" value="RIBOKINASE"/>
</dbReference>
<dbReference type="OrthoDB" id="9775849at2"/>
<dbReference type="InterPro" id="IPR011611">
    <property type="entry name" value="PfkB_dom"/>
</dbReference>
<comment type="caution">
    <text evidence="14">The sequence shown here is derived from an EMBL/GenBank/DDBJ whole genome shotgun (WGS) entry which is preliminary data.</text>
</comment>
<organism evidence="14 15">
    <name type="scientific">Nostocoides japonicum T1-X7</name>
    <dbReference type="NCBI Taxonomy" id="1194083"/>
    <lineage>
        <taxon>Bacteria</taxon>
        <taxon>Bacillati</taxon>
        <taxon>Actinomycetota</taxon>
        <taxon>Actinomycetes</taxon>
        <taxon>Micrococcales</taxon>
        <taxon>Intrasporangiaceae</taxon>
        <taxon>Nostocoides</taxon>
    </lineage>
</organism>
<dbReference type="InterPro" id="IPR011877">
    <property type="entry name" value="Ribokinase"/>
</dbReference>
<dbReference type="STRING" id="1194083.BN12_3550001"/>
<comment type="subunit">
    <text evidence="12">Homodimer.</text>
</comment>
<dbReference type="GO" id="GO:0005829">
    <property type="term" value="C:cytosol"/>
    <property type="evidence" value="ECO:0007669"/>
    <property type="project" value="TreeGrafter"/>
</dbReference>
<dbReference type="Proteomes" id="UP000035721">
    <property type="component" value="Unassembled WGS sequence"/>
</dbReference>
<keyword evidence="7 12" id="KW-0418">Kinase</keyword>
<feature type="binding site" evidence="12">
    <location>
        <begin position="39"/>
        <end position="43"/>
    </location>
    <ligand>
        <name>substrate</name>
    </ligand>
</feature>
<feature type="binding site" evidence="12">
    <location>
        <position position="264"/>
    </location>
    <ligand>
        <name>K(+)</name>
        <dbReference type="ChEBI" id="CHEBI:29103"/>
    </ligand>
</feature>
<keyword evidence="8 12" id="KW-0067">ATP-binding</keyword>
<evidence type="ECO:0000259" key="13">
    <source>
        <dbReference type="Pfam" id="PF00294"/>
    </source>
</evidence>
<dbReference type="HAMAP" id="MF_01987">
    <property type="entry name" value="Ribokinase"/>
    <property type="match status" value="1"/>
</dbReference>
<feature type="binding site" evidence="12">
    <location>
        <position position="267"/>
    </location>
    <ligand>
        <name>K(+)</name>
        <dbReference type="ChEBI" id="CHEBI:29103"/>
    </ligand>
</feature>
<protein>
    <recommendedName>
        <fullName evidence="3 12">Ribokinase</fullName>
        <shortName evidence="12">RK</shortName>
        <ecNumber evidence="2 12">2.7.1.15</ecNumber>
    </recommendedName>
</protein>
<dbReference type="Pfam" id="PF00294">
    <property type="entry name" value="PfkB"/>
    <property type="match status" value="1"/>
</dbReference>
<dbReference type="AlphaFoldDB" id="A0A077M3S5"/>
<name>A0A077M3S5_9MICO</name>
<feature type="binding site" evidence="12">
    <location>
        <position position="139"/>
    </location>
    <ligand>
        <name>substrate</name>
    </ligand>
</feature>
<keyword evidence="9 12" id="KW-0460">Magnesium</keyword>
<evidence type="ECO:0000256" key="4">
    <source>
        <dbReference type="ARBA" id="ARBA00022679"/>
    </source>
</evidence>
<comment type="function">
    <text evidence="12">Catalyzes the phosphorylation of ribose at O-5 in a reaction requiring ATP and magnesium. The resulting D-ribose-5-phosphate can then be used either for sythesis of nucleotides, histidine, and tryptophan, or as a component of the pentose phosphate pathway.</text>
</comment>
<comment type="subcellular location">
    <subcellularLocation>
        <location evidence="12">Cytoplasm</location>
    </subcellularLocation>
</comment>
<evidence type="ECO:0000256" key="2">
    <source>
        <dbReference type="ARBA" id="ARBA00012035"/>
    </source>
</evidence>
<evidence type="ECO:0000256" key="8">
    <source>
        <dbReference type="ARBA" id="ARBA00022840"/>
    </source>
</evidence>
<dbReference type="PANTHER" id="PTHR10584:SF166">
    <property type="entry name" value="RIBOKINASE"/>
    <property type="match status" value="1"/>
</dbReference>
<comment type="pathway">
    <text evidence="12">Carbohydrate metabolism; D-ribose degradation; D-ribose 5-phosphate from beta-D-ribopyranose: step 2/2.</text>
</comment>
<keyword evidence="10 12" id="KW-0630">Potassium</keyword>
<feature type="binding site" evidence="12">
    <location>
        <position position="228"/>
    </location>
    <ligand>
        <name>K(+)</name>
        <dbReference type="ChEBI" id="CHEBI:29103"/>
    </ligand>
</feature>
<dbReference type="GO" id="GO:0046872">
    <property type="term" value="F:metal ion binding"/>
    <property type="evidence" value="ECO:0007669"/>
    <property type="project" value="UniProtKB-KW"/>
</dbReference>
<evidence type="ECO:0000256" key="6">
    <source>
        <dbReference type="ARBA" id="ARBA00022741"/>
    </source>
</evidence>
<sequence length="276" mass="27293">MGRVVVLGSLNVDLVTRVERHPAPGETVLGDGLVRLAGGKGANQAVAAAAAGARTAMVGAVGDDAGGVAYRSRLRARGVDVSDVVVRPGVPTGTAIVTVADDGENTIVVVPGANGTVGPEALVALERLGPGDVLLVQLEVPLGVVARGIRLAVGRGARVLLNAAPYAGLPGDVVALADPLVANEHEATLLAESGSVPGSLLVTFGARGASWDGVVEPAVVVPPEEVVDTTGAGDAFCGALAAALARGEDRPAALWAALQAGADAVRHDGAQPDPTL</sequence>
<feature type="active site" description="Proton acceptor" evidence="12">
    <location>
        <position position="234"/>
    </location>
</feature>